<dbReference type="Pfam" id="PF00528">
    <property type="entry name" value="BPD_transp_1"/>
    <property type="match status" value="1"/>
</dbReference>
<dbReference type="SUPFAM" id="SSF161098">
    <property type="entry name" value="MetI-like"/>
    <property type="match status" value="1"/>
</dbReference>
<feature type="domain" description="ABC transmembrane type-1" evidence="8">
    <location>
        <begin position="101"/>
        <end position="291"/>
    </location>
</feature>
<comment type="similarity">
    <text evidence="7">Belongs to the binding-protein-dependent transport system permease family.</text>
</comment>
<organism evidence="9 10">
    <name type="scientific">Candidatus Nephthysia bennettiae</name>
    <dbReference type="NCBI Taxonomy" id="3127016"/>
    <lineage>
        <taxon>Bacteria</taxon>
        <taxon>Bacillati</taxon>
        <taxon>Candidatus Dormiibacterota</taxon>
        <taxon>Candidatus Dormibacteria</taxon>
        <taxon>Candidatus Dormibacterales</taxon>
        <taxon>Candidatus Dormibacteraceae</taxon>
        <taxon>Candidatus Nephthysia</taxon>
    </lineage>
</organism>
<protein>
    <submittedName>
        <fullName evidence="9">ABC transporter permease</fullName>
    </submittedName>
</protein>
<evidence type="ECO:0000313" key="10">
    <source>
        <dbReference type="Proteomes" id="UP000612893"/>
    </source>
</evidence>
<feature type="transmembrane region" description="Helical" evidence="7">
    <location>
        <begin position="223"/>
        <end position="248"/>
    </location>
</feature>
<evidence type="ECO:0000256" key="3">
    <source>
        <dbReference type="ARBA" id="ARBA00022475"/>
    </source>
</evidence>
<dbReference type="EMBL" id="JAEKNR010000177">
    <property type="protein sequence ID" value="MBJ7599912.1"/>
    <property type="molecule type" value="Genomic_DNA"/>
</dbReference>
<feature type="transmembrane region" description="Helical" evidence="7">
    <location>
        <begin position="40"/>
        <end position="61"/>
    </location>
</feature>
<keyword evidence="10" id="KW-1185">Reference proteome</keyword>
<dbReference type="InterPro" id="IPR035906">
    <property type="entry name" value="MetI-like_sf"/>
</dbReference>
<reference evidence="9" key="1">
    <citation type="submission" date="2020-10" db="EMBL/GenBank/DDBJ databases">
        <title>Ca. Dormibacterota MAGs.</title>
        <authorList>
            <person name="Montgomery K."/>
        </authorList>
    </citation>
    <scope>NUCLEOTIDE SEQUENCE [LARGE SCALE GENOMIC DNA]</scope>
    <source>
        <strain evidence="9">SC8812_S17_10</strain>
    </source>
</reference>
<dbReference type="PANTHER" id="PTHR43386:SF1">
    <property type="entry name" value="D,D-DIPEPTIDE TRANSPORT SYSTEM PERMEASE PROTEIN DDPC-RELATED"/>
    <property type="match status" value="1"/>
</dbReference>
<dbReference type="GO" id="GO:0005886">
    <property type="term" value="C:plasma membrane"/>
    <property type="evidence" value="ECO:0007669"/>
    <property type="project" value="UniProtKB-SubCell"/>
</dbReference>
<dbReference type="CDD" id="cd06261">
    <property type="entry name" value="TM_PBP2"/>
    <property type="match status" value="1"/>
</dbReference>
<dbReference type="InterPro" id="IPR000515">
    <property type="entry name" value="MetI-like"/>
</dbReference>
<evidence type="ECO:0000256" key="2">
    <source>
        <dbReference type="ARBA" id="ARBA00022448"/>
    </source>
</evidence>
<comment type="caution">
    <text evidence="9">The sequence shown here is derived from an EMBL/GenBank/DDBJ whole genome shotgun (WGS) entry which is preliminary data.</text>
</comment>
<comment type="subcellular location">
    <subcellularLocation>
        <location evidence="1 7">Cell membrane</location>
        <topology evidence="1 7">Multi-pass membrane protein</topology>
    </subcellularLocation>
</comment>
<keyword evidence="3" id="KW-1003">Cell membrane</keyword>
<feature type="transmembrane region" description="Helical" evidence="7">
    <location>
        <begin position="268"/>
        <end position="294"/>
    </location>
</feature>
<dbReference type="PROSITE" id="PS50928">
    <property type="entry name" value="ABC_TM1"/>
    <property type="match status" value="1"/>
</dbReference>
<dbReference type="InterPro" id="IPR025966">
    <property type="entry name" value="OppC_N"/>
</dbReference>
<keyword evidence="2 7" id="KW-0813">Transport</keyword>
<dbReference type="Pfam" id="PF12911">
    <property type="entry name" value="OppC_N"/>
    <property type="match status" value="1"/>
</dbReference>
<name>A0A934K9Y0_9BACT</name>
<accession>A0A934K9Y0</accession>
<evidence type="ECO:0000256" key="6">
    <source>
        <dbReference type="ARBA" id="ARBA00023136"/>
    </source>
</evidence>
<evidence type="ECO:0000313" key="9">
    <source>
        <dbReference type="EMBL" id="MBJ7599912.1"/>
    </source>
</evidence>
<gene>
    <name evidence="9" type="ORF">JF922_17770</name>
</gene>
<evidence type="ECO:0000256" key="1">
    <source>
        <dbReference type="ARBA" id="ARBA00004651"/>
    </source>
</evidence>
<dbReference type="Proteomes" id="UP000612893">
    <property type="component" value="Unassembled WGS sequence"/>
</dbReference>
<feature type="transmembrane region" description="Helical" evidence="7">
    <location>
        <begin position="136"/>
        <end position="159"/>
    </location>
</feature>
<feature type="transmembrane region" description="Helical" evidence="7">
    <location>
        <begin position="165"/>
        <end position="184"/>
    </location>
</feature>
<keyword evidence="4 7" id="KW-0812">Transmembrane</keyword>
<evidence type="ECO:0000256" key="5">
    <source>
        <dbReference type="ARBA" id="ARBA00022989"/>
    </source>
</evidence>
<dbReference type="AlphaFoldDB" id="A0A934K9Y0"/>
<evidence type="ECO:0000259" key="8">
    <source>
        <dbReference type="PROSITE" id="PS50928"/>
    </source>
</evidence>
<dbReference type="RefSeq" id="WP_338203563.1">
    <property type="nucleotide sequence ID" value="NZ_JAEKNR010000177.1"/>
</dbReference>
<proteinExistence type="inferred from homology"/>
<dbReference type="Gene3D" id="1.10.3720.10">
    <property type="entry name" value="MetI-like"/>
    <property type="match status" value="1"/>
</dbReference>
<evidence type="ECO:0000256" key="4">
    <source>
        <dbReference type="ARBA" id="ARBA00022692"/>
    </source>
</evidence>
<dbReference type="InterPro" id="IPR050366">
    <property type="entry name" value="BP-dependent_transpt_permease"/>
</dbReference>
<sequence length="304" mass="33330">MATVPSDYALEEDFVASEYEVGEAVSLWQDTWRRMRRNKLALIASGIVLFIIAVAIVAQFWTPYPIWKQGVGPTYQTPTLKHPLGLDQSGRDILSRLMGGAEISMQVGIGTALLSSIIGIVLGLLAGFYRGWVDSLISLVINVWYGIPDLLVVIMIVVITGRRELLFIIIAISITAWVNMARLVRGQTLSLREREFVEAARSIGTRDIGILFRHIFPNALGPIIVQATYLVPAAIIFEAFLSYLGLGVPPPNPSWGAMTSEGYRSLQYAPHITVVPAIALGVTLVALNAFGDGLRDALDPRMRK</sequence>
<feature type="transmembrane region" description="Helical" evidence="7">
    <location>
        <begin position="107"/>
        <end position="129"/>
    </location>
</feature>
<keyword evidence="5 7" id="KW-1133">Transmembrane helix</keyword>
<dbReference type="PANTHER" id="PTHR43386">
    <property type="entry name" value="OLIGOPEPTIDE TRANSPORT SYSTEM PERMEASE PROTEIN APPC"/>
    <property type="match status" value="1"/>
</dbReference>
<keyword evidence="6 7" id="KW-0472">Membrane</keyword>
<evidence type="ECO:0000256" key="7">
    <source>
        <dbReference type="RuleBase" id="RU363032"/>
    </source>
</evidence>